<evidence type="ECO:0000313" key="2">
    <source>
        <dbReference type="EMBL" id="MCY6485791.1"/>
    </source>
</evidence>
<evidence type="ECO:0000259" key="1">
    <source>
        <dbReference type="Pfam" id="PF13439"/>
    </source>
</evidence>
<evidence type="ECO:0000313" key="3">
    <source>
        <dbReference type="Proteomes" id="UP001078443"/>
    </source>
</evidence>
<dbReference type="EC" id="2.4.-.-" evidence="2"/>
<dbReference type="GO" id="GO:0016757">
    <property type="term" value="F:glycosyltransferase activity"/>
    <property type="evidence" value="ECO:0007669"/>
    <property type="project" value="UniProtKB-KW"/>
</dbReference>
<proteinExistence type="predicted"/>
<organism evidence="2 3">
    <name type="scientific">Clostridium aestuarii</name>
    <dbReference type="NCBI Taxonomy" id="338193"/>
    <lineage>
        <taxon>Bacteria</taxon>
        <taxon>Bacillati</taxon>
        <taxon>Bacillota</taxon>
        <taxon>Clostridia</taxon>
        <taxon>Eubacteriales</taxon>
        <taxon>Clostridiaceae</taxon>
        <taxon>Clostridium</taxon>
    </lineage>
</organism>
<keyword evidence="3" id="KW-1185">Reference proteome</keyword>
<accession>A0ABT4D3H4</accession>
<dbReference type="Proteomes" id="UP001078443">
    <property type="component" value="Unassembled WGS sequence"/>
</dbReference>
<dbReference type="Pfam" id="PF13439">
    <property type="entry name" value="Glyco_transf_4"/>
    <property type="match status" value="1"/>
</dbReference>
<name>A0ABT4D3H4_9CLOT</name>
<dbReference type="InterPro" id="IPR028098">
    <property type="entry name" value="Glyco_trans_4-like_N"/>
</dbReference>
<keyword evidence="2" id="KW-0808">Transferase</keyword>
<protein>
    <submittedName>
        <fullName evidence="2">Glycosyltransferase</fullName>
        <ecNumber evidence="2">2.4.-.-</ecNumber>
    </submittedName>
</protein>
<dbReference type="SUPFAM" id="SSF53756">
    <property type="entry name" value="UDP-Glycosyltransferase/glycogen phosphorylase"/>
    <property type="match status" value="1"/>
</dbReference>
<dbReference type="EMBL" id="JAPQER010000011">
    <property type="protein sequence ID" value="MCY6485791.1"/>
    <property type="molecule type" value="Genomic_DNA"/>
</dbReference>
<comment type="caution">
    <text evidence="2">The sequence shown here is derived from an EMBL/GenBank/DDBJ whole genome shotgun (WGS) entry which is preliminary data.</text>
</comment>
<sequence>MKKVLFIAYYFPPLGWSGVQRSLKFVKYLRCFNWEPIVVTVKNSSFCIKDDSLFNDIPPDLKVIRIEELPSAKYTNDLTEQLKESMSHVLNMLPDSYYNFYENSFKNSFKTIRSLLALPDDQTLWGYNVLKKIESEVNFNNIDMIYSTSGPYSAHFIGYNLKQKHNIPWVADFRDEWTNYPGSNIDKNNIIYKIQEELETRILNFCDKVLTISPICKTNYINIFKLNTSKVQVITNGYDEEDFVNINISKKNDKFTIVYNGSLYPPRKPDTFLCAVNNLINKNLIPKDKISIKFIGTCTPDIYNDIFKNDIYHITQYLAYLSHKDSLQQTANADLLLLIIGSNPKVKCVYTGKVFEYIRLKKPILALSPSGSVVDELLNKTNCGKNIDFSDIPGIEGYIYQQYVNWTKNISINTNENEIKQFERKSLTSNLSTVFDEILSSYPQI</sequence>
<dbReference type="Gene3D" id="3.40.50.2000">
    <property type="entry name" value="Glycogen Phosphorylase B"/>
    <property type="match status" value="1"/>
</dbReference>
<reference evidence="2" key="1">
    <citation type="submission" date="2022-12" db="EMBL/GenBank/DDBJ databases">
        <authorList>
            <person name="Wang J."/>
        </authorList>
    </citation>
    <scope>NUCLEOTIDE SEQUENCE</scope>
    <source>
        <strain evidence="2">HY-45-18</strain>
    </source>
</reference>
<feature type="domain" description="Glycosyltransferase subfamily 4-like N-terminal" evidence="1">
    <location>
        <begin position="109"/>
        <end position="241"/>
    </location>
</feature>
<keyword evidence="2" id="KW-0328">Glycosyltransferase</keyword>
<gene>
    <name evidence="2" type="ORF">OW763_15835</name>
</gene>
<dbReference type="RefSeq" id="WP_268042445.1">
    <property type="nucleotide sequence ID" value="NZ_JAPQER010000011.1"/>
</dbReference>